<evidence type="ECO:0000313" key="2">
    <source>
        <dbReference type="Proteomes" id="UP000772618"/>
    </source>
</evidence>
<dbReference type="RefSeq" id="WP_254151727.1">
    <property type="nucleotide sequence ID" value="NZ_JAHESD010000003.1"/>
</dbReference>
<comment type="caution">
    <text evidence="1">The sequence shown here is derived from an EMBL/GenBank/DDBJ whole genome shotgun (WGS) entry which is preliminary data.</text>
</comment>
<sequence length="228" mass="26772">MDNSASVLFYNVYIKNNWREVTNNLLKDVPHSDIYVNVTIDWFDLYKLVSPLLFFRKHPKVKKIFVTVNSAKLAEVRGFVKLKERVSLGDYKVLTYMHSKGVSKPNNANVKDWVELMRFFIVDKYDLTMEVFSKGFDLYGVNLGVYNVSSEKYGPYKFSSFHYSGNFVTINLNTLRDMYYRTNVDMDYFGVEAFWGKLTSVEKAFNAHDSSLLISNHYNERYPSSFYR</sequence>
<evidence type="ECO:0000313" key="1">
    <source>
        <dbReference type="EMBL" id="MBT1702032.1"/>
    </source>
</evidence>
<accession>A0ABS5VKR1</accession>
<proteinExistence type="predicted"/>
<dbReference type="EMBL" id="JAHESD010000003">
    <property type="protein sequence ID" value="MBT1702032.1"/>
    <property type="molecule type" value="Genomic_DNA"/>
</dbReference>
<name>A0ABS5VKR1_9BACT</name>
<organism evidence="1 2">
    <name type="scientific">Chryseosolibacter indicus</name>
    <dbReference type="NCBI Taxonomy" id="2782351"/>
    <lineage>
        <taxon>Bacteria</taxon>
        <taxon>Pseudomonadati</taxon>
        <taxon>Bacteroidota</taxon>
        <taxon>Cytophagia</taxon>
        <taxon>Cytophagales</taxon>
        <taxon>Chryseotaleaceae</taxon>
        <taxon>Chryseosolibacter</taxon>
    </lineage>
</organism>
<keyword evidence="2" id="KW-1185">Reference proteome</keyword>
<gene>
    <name evidence="1" type="ORF">KK060_02000</name>
</gene>
<protein>
    <submittedName>
        <fullName evidence="1">Uncharacterized protein</fullName>
    </submittedName>
</protein>
<reference evidence="1 2" key="1">
    <citation type="submission" date="2021-05" db="EMBL/GenBank/DDBJ databases">
        <title>A Polyphasic approach of four new species of the genus Ohtaekwangia: Ohtaekwangia histidinii sp. nov., Ohtaekwangia cretensis sp. nov., Ohtaekwangia indiensis sp. nov., Ohtaekwangia reichenbachii sp. nov. from diverse environment.</title>
        <authorList>
            <person name="Octaviana S."/>
        </authorList>
    </citation>
    <scope>NUCLEOTIDE SEQUENCE [LARGE SCALE GENOMIC DNA]</scope>
    <source>
        <strain evidence="1 2">PWU20</strain>
    </source>
</reference>
<dbReference type="Proteomes" id="UP000772618">
    <property type="component" value="Unassembled WGS sequence"/>
</dbReference>